<keyword evidence="8" id="KW-1185">Reference proteome</keyword>
<evidence type="ECO:0000256" key="1">
    <source>
        <dbReference type="ARBA" id="ARBA00009477"/>
    </source>
</evidence>
<keyword evidence="2" id="KW-0175">Coiled coil</keyword>
<proteinExistence type="inferred from homology"/>
<feature type="coiled-coil region" evidence="2">
    <location>
        <begin position="135"/>
        <end position="207"/>
    </location>
</feature>
<name>A0ABZ0B9X6_9SPHN</name>
<dbReference type="SUPFAM" id="SSF111369">
    <property type="entry name" value="HlyD-like secretion proteins"/>
    <property type="match status" value="1"/>
</dbReference>
<dbReference type="PANTHER" id="PTHR30469:SF15">
    <property type="entry name" value="HLYD FAMILY OF SECRETION PROTEINS"/>
    <property type="match status" value="1"/>
</dbReference>
<organism evidence="7 8">
    <name type="scientific">Stakelama saccharophila</name>
    <dbReference type="NCBI Taxonomy" id="3075605"/>
    <lineage>
        <taxon>Bacteria</taxon>
        <taxon>Pseudomonadati</taxon>
        <taxon>Pseudomonadota</taxon>
        <taxon>Alphaproteobacteria</taxon>
        <taxon>Sphingomonadales</taxon>
        <taxon>Sphingomonadaceae</taxon>
        <taxon>Stakelama</taxon>
    </lineage>
</organism>
<dbReference type="Pfam" id="PF25989">
    <property type="entry name" value="YknX_C"/>
    <property type="match status" value="1"/>
</dbReference>
<reference evidence="7 8" key="1">
    <citation type="submission" date="2023-09" db="EMBL/GenBank/DDBJ databases">
        <authorList>
            <person name="Rey-Velasco X."/>
        </authorList>
    </citation>
    <scope>NUCLEOTIDE SEQUENCE [LARGE SCALE GENOMIC DNA]</scope>
    <source>
        <strain evidence="7 8">W311</strain>
    </source>
</reference>
<evidence type="ECO:0000259" key="4">
    <source>
        <dbReference type="Pfam" id="PF25954"/>
    </source>
</evidence>
<dbReference type="NCBIfam" id="TIGR01730">
    <property type="entry name" value="RND_mfp"/>
    <property type="match status" value="1"/>
</dbReference>
<keyword evidence="3" id="KW-1133">Transmembrane helix</keyword>
<evidence type="ECO:0000313" key="8">
    <source>
        <dbReference type="Proteomes" id="UP001302249"/>
    </source>
</evidence>
<dbReference type="InterPro" id="IPR058637">
    <property type="entry name" value="YknX-like_C"/>
</dbReference>
<comment type="similarity">
    <text evidence="1">Belongs to the membrane fusion protein (MFP) (TC 8.A.1) family.</text>
</comment>
<evidence type="ECO:0000259" key="6">
    <source>
        <dbReference type="Pfam" id="PF25989"/>
    </source>
</evidence>
<keyword evidence="3" id="KW-0812">Transmembrane</keyword>
<dbReference type="Gene3D" id="1.10.287.470">
    <property type="entry name" value="Helix hairpin bin"/>
    <property type="match status" value="1"/>
</dbReference>
<dbReference type="Pfam" id="PF25954">
    <property type="entry name" value="Beta-barrel_RND_2"/>
    <property type="match status" value="1"/>
</dbReference>
<dbReference type="PANTHER" id="PTHR30469">
    <property type="entry name" value="MULTIDRUG RESISTANCE PROTEIN MDTA"/>
    <property type="match status" value="1"/>
</dbReference>
<dbReference type="Proteomes" id="UP001302249">
    <property type="component" value="Chromosome"/>
</dbReference>
<evidence type="ECO:0000313" key="7">
    <source>
        <dbReference type="EMBL" id="WNO53875.1"/>
    </source>
</evidence>
<keyword evidence="3" id="KW-0472">Membrane</keyword>
<evidence type="ECO:0000256" key="3">
    <source>
        <dbReference type="SAM" id="Phobius"/>
    </source>
</evidence>
<dbReference type="InterPro" id="IPR006143">
    <property type="entry name" value="RND_pump_MFP"/>
</dbReference>
<evidence type="ECO:0000256" key="2">
    <source>
        <dbReference type="SAM" id="Coils"/>
    </source>
</evidence>
<sequence>MNYESNRIDQDEPLALPGEGGASRRRWWIIGAIAAAVIIVALAFFTSGSGEGPAGPSAEEAADAQIPRVSVARPGTSNVRRVVTGTGSIAARREMPVGVAGEGGRVTDVLVEPGDWVKANQVLARVDRSVQSQTVESLRAQVRAAQADAQLAQANLDRAKQLIDRGFISKADIDNKTATRDAAAAQVRVAQAQLDEARARNARLDIRAPAAGLVLTRNVEPGQIVSSGSGTLFRVAKGGQMELLAQLSESDLSGLHVGDPAQVTPVGSEESFAGEVWQISPVIDPQTRQGTARIALSYDDALRPGGFASARIIAGASDNPILPESAVLSDNKGNYVYVLDAKNRAVRRGVTIGEVSDEGVSIASGLKGDERVVLSAGAFLSPGQEVKPNLVKMER</sequence>
<feature type="domain" description="CusB-like beta-barrel" evidence="4">
    <location>
        <begin position="245"/>
        <end position="313"/>
    </location>
</feature>
<protein>
    <submittedName>
        <fullName evidence="7">Efflux RND transporter periplasmic adaptor subunit</fullName>
    </submittedName>
</protein>
<dbReference type="Pfam" id="PF25973">
    <property type="entry name" value="BSH_CzcB"/>
    <property type="match status" value="1"/>
</dbReference>
<dbReference type="Gene3D" id="2.40.30.170">
    <property type="match status" value="1"/>
</dbReference>
<dbReference type="Gene3D" id="2.40.420.20">
    <property type="match status" value="1"/>
</dbReference>
<dbReference type="EMBL" id="CP135076">
    <property type="protein sequence ID" value="WNO53875.1"/>
    <property type="molecule type" value="Genomic_DNA"/>
</dbReference>
<feature type="transmembrane region" description="Helical" evidence="3">
    <location>
        <begin position="27"/>
        <end position="45"/>
    </location>
</feature>
<evidence type="ECO:0000259" key="5">
    <source>
        <dbReference type="Pfam" id="PF25973"/>
    </source>
</evidence>
<dbReference type="InterPro" id="IPR058792">
    <property type="entry name" value="Beta-barrel_RND_2"/>
</dbReference>
<gene>
    <name evidence="7" type="ORF">RPR59_01040</name>
</gene>
<dbReference type="RefSeq" id="WP_313915759.1">
    <property type="nucleotide sequence ID" value="NZ_CP135076.1"/>
</dbReference>
<feature type="domain" description="CzcB-like barrel-sandwich hybrid" evidence="5">
    <location>
        <begin position="103"/>
        <end position="236"/>
    </location>
</feature>
<feature type="domain" description="YknX-like C-terminal permuted SH3-like" evidence="6">
    <location>
        <begin position="322"/>
        <end position="387"/>
    </location>
</feature>
<dbReference type="Gene3D" id="2.40.50.100">
    <property type="match status" value="1"/>
</dbReference>
<accession>A0ABZ0B9X6</accession>
<dbReference type="InterPro" id="IPR058647">
    <property type="entry name" value="BSH_CzcB-like"/>
</dbReference>